<dbReference type="InterPro" id="IPR016047">
    <property type="entry name" value="M23ase_b-sheet_dom"/>
</dbReference>
<evidence type="ECO:0000256" key="1">
    <source>
        <dbReference type="SAM" id="Phobius"/>
    </source>
</evidence>
<dbReference type="PANTHER" id="PTHR21666">
    <property type="entry name" value="PEPTIDASE-RELATED"/>
    <property type="match status" value="1"/>
</dbReference>
<name>A0A1E5G1T7_9FIRM</name>
<evidence type="ECO:0000313" key="3">
    <source>
        <dbReference type="EMBL" id="OEF96792.1"/>
    </source>
</evidence>
<dbReference type="InterPro" id="IPR011055">
    <property type="entry name" value="Dup_hybrid_motif"/>
</dbReference>
<dbReference type="Gene3D" id="2.70.70.10">
    <property type="entry name" value="Glucose Permease (Domain IIA)"/>
    <property type="match status" value="1"/>
</dbReference>
<reference evidence="3 4" key="1">
    <citation type="submission" date="2016-09" db="EMBL/GenBank/DDBJ databases">
        <title>Draft genome sequence for the type strain of Desulfuribacillus alkaliarsenatis AHT28, an obligately anaerobic, sulfidogenic bacterium isolated from Russian soda lake sediments.</title>
        <authorList>
            <person name="Abin C.A."/>
            <person name="Hollibaugh J.T."/>
        </authorList>
    </citation>
    <scope>NUCLEOTIDE SEQUENCE [LARGE SCALE GENOMIC DNA]</scope>
    <source>
        <strain evidence="3 4">AHT28</strain>
    </source>
</reference>
<dbReference type="SUPFAM" id="SSF51261">
    <property type="entry name" value="Duplicated hybrid motif"/>
    <property type="match status" value="1"/>
</dbReference>
<evidence type="ECO:0000313" key="4">
    <source>
        <dbReference type="Proteomes" id="UP000094296"/>
    </source>
</evidence>
<keyword evidence="1" id="KW-1133">Transmembrane helix</keyword>
<keyword evidence="1" id="KW-0472">Membrane</keyword>
<dbReference type="RefSeq" id="WP_069643375.1">
    <property type="nucleotide sequence ID" value="NZ_MIJE01000030.1"/>
</dbReference>
<organism evidence="3 4">
    <name type="scientific">Desulfuribacillus alkaliarsenatis</name>
    <dbReference type="NCBI Taxonomy" id="766136"/>
    <lineage>
        <taxon>Bacteria</taxon>
        <taxon>Bacillati</taxon>
        <taxon>Bacillota</taxon>
        <taxon>Desulfuribacillia</taxon>
        <taxon>Desulfuribacillales</taxon>
        <taxon>Desulfuribacillaceae</taxon>
        <taxon>Desulfuribacillus</taxon>
    </lineage>
</organism>
<dbReference type="PANTHER" id="PTHR21666:SF270">
    <property type="entry name" value="MUREIN HYDROLASE ACTIVATOR ENVC"/>
    <property type="match status" value="1"/>
</dbReference>
<evidence type="ECO:0000259" key="2">
    <source>
        <dbReference type="Pfam" id="PF01551"/>
    </source>
</evidence>
<keyword evidence="1" id="KW-0812">Transmembrane</keyword>
<dbReference type="InterPro" id="IPR050570">
    <property type="entry name" value="Cell_wall_metabolism_enzyme"/>
</dbReference>
<dbReference type="EMBL" id="MIJE01000030">
    <property type="protein sequence ID" value="OEF96792.1"/>
    <property type="molecule type" value="Genomic_DNA"/>
</dbReference>
<proteinExistence type="predicted"/>
<dbReference type="OrthoDB" id="2050153at2"/>
<keyword evidence="4" id="KW-1185">Reference proteome</keyword>
<dbReference type="CDD" id="cd12797">
    <property type="entry name" value="M23_peptidase"/>
    <property type="match status" value="1"/>
</dbReference>
<dbReference type="AlphaFoldDB" id="A0A1E5G1T7"/>
<comment type="caution">
    <text evidence="3">The sequence shown here is derived from an EMBL/GenBank/DDBJ whole genome shotgun (WGS) entry which is preliminary data.</text>
</comment>
<sequence length="252" mass="28166">MENENKNQNSESNPKVQWWKSLLGKKWTFPAIYLVASVLIVTILWTRSDTGNYQLTKDDSLFNEQQEIVQEEPISAEPSLDIDGLEAEYAGEEAVPVIGEEPKIMWPLEITENAEIVRQFYDQAASREDRIQAIYEYQNTIYTSSGIDIIKGGERFDVLAVADGKVVMAEADVLHGNKIKIVHEDGLETVYSSLSSMKVEVGDQVAAGTVIGQAGKSEIKKDLPNHLYFEAYRSGEVVDPTSILPALHDERT</sequence>
<dbReference type="STRING" id="766136.BHF68_06935"/>
<accession>A0A1E5G1T7</accession>
<protein>
    <recommendedName>
        <fullName evidence="2">M23ase beta-sheet core domain-containing protein</fullName>
    </recommendedName>
</protein>
<gene>
    <name evidence="3" type="ORF">BHF68_06935</name>
</gene>
<feature type="transmembrane region" description="Helical" evidence="1">
    <location>
        <begin position="27"/>
        <end position="45"/>
    </location>
</feature>
<dbReference type="GO" id="GO:0004222">
    <property type="term" value="F:metalloendopeptidase activity"/>
    <property type="evidence" value="ECO:0007669"/>
    <property type="project" value="TreeGrafter"/>
</dbReference>
<dbReference type="Pfam" id="PF01551">
    <property type="entry name" value="Peptidase_M23"/>
    <property type="match status" value="1"/>
</dbReference>
<feature type="domain" description="M23ase beta-sheet core" evidence="2">
    <location>
        <begin position="144"/>
        <end position="240"/>
    </location>
</feature>
<dbReference type="Proteomes" id="UP000094296">
    <property type="component" value="Unassembled WGS sequence"/>
</dbReference>